<proteinExistence type="predicted"/>
<gene>
    <name evidence="1" type="ORF">QPM17_23130</name>
</gene>
<sequence>MNEFKPEAARIDTVAVRLELPGQECYAAYVGLDVHKETIAVAERIKTDRRDALKLARLARIASCSGPDQPLTLNFHIGRVQRCSHPIPTEQQ</sequence>
<dbReference type="RefSeq" id="WP_285394110.1">
    <property type="nucleotide sequence ID" value="NZ_JASSVS010000037.1"/>
</dbReference>
<protein>
    <recommendedName>
        <fullName evidence="3">Transposase</fullName>
    </recommendedName>
</protein>
<dbReference type="Proteomes" id="UP001227964">
    <property type="component" value="Unassembled WGS sequence"/>
</dbReference>
<dbReference type="EMBL" id="JASSVS010000037">
    <property type="protein sequence ID" value="MDL0434039.1"/>
    <property type="molecule type" value="Genomic_DNA"/>
</dbReference>
<reference evidence="1 2" key="1">
    <citation type="submission" date="2023-06" db="EMBL/GenBank/DDBJ databases">
        <title>Marinobacter azerbaijanicus a moderately halophilic, isolated from Urmia Lake in Azerbaijan region of Iran.</title>
        <authorList>
            <person name="Sanchez-Porro C."/>
            <person name="Aghdam E.M."/>
            <person name="Saheb S.M."/>
            <person name="Tarhriz V."/>
            <person name="Kazemi E."/>
            <person name="Ammozegar M.A."/>
            <person name="Ventosa A."/>
            <person name="Hejazi M.S."/>
        </authorList>
    </citation>
    <scope>NUCLEOTIDE SEQUENCE [LARGE SCALE GENOMIC DNA]</scope>
    <source>
        <strain evidence="1 2">TBZ242</strain>
    </source>
</reference>
<name>A0ABT7ILQ0_9GAMM</name>
<accession>A0ABT7ILQ0</accession>
<comment type="caution">
    <text evidence="1">The sequence shown here is derived from an EMBL/GenBank/DDBJ whole genome shotgun (WGS) entry which is preliminary data.</text>
</comment>
<evidence type="ECO:0008006" key="3">
    <source>
        <dbReference type="Google" id="ProtNLM"/>
    </source>
</evidence>
<keyword evidence="2" id="KW-1185">Reference proteome</keyword>
<organism evidence="1 2">
    <name type="scientific">Marinobacter azerbaijanicus</name>
    <dbReference type="NCBI Taxonomy" id="3050455"/>
    <lineage>
        <taxon>Bacteria</taxon>
        <taxon>Pseudomonadati</taxon>
        <taxon>Pseudomonadota</taxon>
        <taxon>Gammaproteobacteria</taxon>
        <taxon>Pseudomonadales</taxon>
        <taxon>Marinobacteraceae</taxon>
        <taxon>Marinobacter</taxon>
    </lineage>
</organism>
<evidence type="ECO:0000313" key="1">
    <source>
        <dbReference type="EMBL" id="MDL0434039.1"/>
    </source>
</evidence>
<evidence type="ECO:0000313" key="2">
    <source>
        <dbReference type="Proteomes" id="UP001227964"/>
    </source>
</evidence>